<sequence length="82" mass="9072">MASFLLLRFSTIISASCIGIFCTNQQSQANKQIDCVCRRSGYPGLDIYTCVYSTVQCSTGYVRARLLTGSEGKGRTYKRKKG</sequence>
<evidence type="ECO:0008006" key="4">
    <source>
        <dbReference type="Google" id="ProtNLM"/>
    </source>
</evidence>
<evidence type="ECO:0000256" key="1">
    <source>
        <dbReference type="SAM" id="SignalP"/>
    </source>
</evidence>
<dbReference type="GeneID" id="54304247"/>
<dbReference type="AlphaFoldDB" id="A0A6A6BBJ8"/>
<protein>
    <recommendedName>
        <fullName evidence="4">Extracellular membrane protein CFEM domain-containing protein</fullName>
    </recommendedName>
</protein>
<gene>
    <name evidence="2" type="ORF">K452DRAFT_49441</name>
</gene>
<feature type="chain" id="PRO_5025383629" description="Extracellular membrane protein CFEM domain-containing protein" evidence="1">
    <location>
        <begin position="16"/>
        <end position="82"/>
    </location>
</feature>
<dbReference type="Proteomes" id="UP000799438">
    <property type="component" value="Unassembled WGS sequence"/>
</dbReference>
<reference evidence="2" key="1">
    <citation type="journal article" date="2020" name="Stud. Mycol.">
        <title>101 Dothideomycetes genomes: a test case for predicting lifestyles and emergence of pathogens.</title>
        <authorList>
            <person name="Haridas S."/>
            <person name="Albert R."/>
            <person name="Binder M."/>
            <person name="Bloem J."/>
            <person name="Labutti K."/>
            <person name="Salamov A."/>
            <person name="Andreopoulos B."/>
            <person name="Baker S."/>
            <person name="Barry K."/>
            <person name="Bills G."/>
            <person name="Bluhm B."/>
            <person name="Cannon C."/>
            <person name="Castanera R."/>
            <person name="Culley D."/>
            <person name="Daum C."/>
            <person name="Ezra D."/>
            <person name="Gonzalez J."/>
            <person name="Henrissat B."/>
            <person name="Kuo A."/>
            <person name="Liang C."/>
            <person name="Lipzen A."/>
            <person name="Lutzoni F."/>
            <person name="Magnuson J."/>
            <person name="Mondo S."/>
            <person name="Nolan M."/>
            <person name="Ohm R."/>
            <person name="Pangilinan J."/>
            <person name="Park H.-J."/>
            <person name="Ramirez L."/>
            <person name="Alfaro M."/>
            <person name="Sun H."/>
            <person name="Tritt A."/>
            <person name="Yoshinaga Y."/>
            <person name="Zwiers L.-H."/>
            <person name="Turgeon B."/>
            <person name="Goodwin S."/>
            <person name="Spatafora J."/>
            <person name="Crous P."/>
            <person name="Grigoriev I."/>
        </authorList>
    </citation>
    <scope>NUCLEOTIDE SEQUENCE</scope>
    <source>
        <strain evidence="2">CBS 121167</strain>
    </source>
</reference>
<accession>A0A6A6BBJ8</accession>
<dbReference type="RefSeq" id="XP_033396357.1">
    <property type="nucleotide sequence ID" value="XM_033546740.1"/>
</dbReference>
<organism evidence="2 3">
    <name type="scientific">Aplosporella prunicola CBS 121167</name>
    <dbReference type="NCBI Taxonomy" id="1176127"/>
    <lineage>
        <taxon>Eukaryota</taxon>
        <taxon>Fungi</taxon>
        <taxon>Dikarya</taxon>
        <taxon>Ascomycota</taxon>
        <taxon>Pezizomycotina</taxon>
        <taxon>Dothideomycetes</taxon>
        <taxon>Dothideomycetes incertae sedis</taxon>
        <taxon>Botryosphaeriales</taxon>
        <taxon>Aplosporellaceae</taxon>
        <taxon>Aplosporella</taxon>
    </lineage>
</organism>
<proteinExistence type="predicted"/>
<dbReference type="EMBL" id="ML995489">
    <property type="protein sequence ID" value="KAF2140644.1"/>
    <property type="molecule type" value="Genomic_DNA"/>
</dbReference>
<keyword evidence="1" id="KW-0732">Signal</keyword>
<feature type="signal peptide" evidence="1">
    <location>
        <begin position="1"/>
        <end position="15"/>
    </location>
</feature>
<evidence type="ECO:0000313" key="2">
    <source>
        <dbReference type="EMBL" id="KAF2140644.1"/>
    </source>
</evidence>
<evidence type="ECO:0000313" key="3">
    <source>
        <dbReference type="Proteomes" id="UP000799438"/>
    </source>
</evidence>
<keyword evidence="3" id="KW-1185">Reference proteome</keyword>
<name>A0A6A6BBJ8_9PEZI</name>